<dbReference type="Proteomes" id="UP001152562">
    <property type="component" value="Unassembled WGS sequence"/>
</dbReference>
<name>A0A9P0U0Q4_PIEBR</name>
<sequence length="150" mass="17127">MVYIEGHHPVPFSFTRLSRSLRDARHVCKYYTRHSCSKPFPANPSQYGPTWISILSRPYSHTPTGRDPCTRSLMQQVKTAEIYAQQIASADALNAILRMYINRFERNGSYPTHAHVTSSAPCPVRCYATIYCRGTFLCDCTTHCVRMDTD</sequence>
<evidence type="ECO:0000313" key="2">
    <source>
        <dbReference type="Proteomes" id="UP001152562"/>
    </source>
</evidence>
<protein>
    <submittedName>
        <fullName evidence="1">Uncharacterized protein</fullName>
    </submittedName>
</protein>
<comment type="caution">
    <text evidence="1">The sequence shown here is derived from an EMBL/GenBank/DDBJ whole genome shotgun (WGS) entry which is preliminary data.</text>
</comment>
<gene>
    <name evidence="1" type="ORF">PIBRA_LOCUS13995</name>
</gene>
<organism evidence="1 2">
    <name type="scientific">Pieris brassicae</name>
    <name type="common">White butterfly</name>
    <name type="synonym">Large white butterfly</name>
    <dbReference type="NCBI Taxonomy" id="7116"/>
    <lineage>
        <taxon>Eukaryota</taxon>
        <taxon>Metazoa</taxon>
        <taxon>Ecdysozoa</taxon>
        <taxon>Arthropoda</taxon>
        <taxon>Hexapoda</taxon>
        <taxon>Insecta</taxon>
        <taxon>Pterygota</taxon>
        <taxon>Neoptera</taxon>
        <taxon>Endopterygota</taxon>
        <taxon>Lepidoptera</taxon>
        <taxon>Glossata</taxon>
        <taxon>Ditrysia</taxon>
        <taxon>Papilionoidea</taxon>
        <taxon>Pieridae</taxon>
        <taxon>Pierinae</taxon>
        <taxon>Pieris</taxon>
    </lineage>
</organism>
<proteinExistence type="predicted"/>
<evidence type="ECO:0000313" key="1">
    <source>
        <dbReference type="EMBL" id="CAH4038435.1"/>
    </source>
</evidence>
<keyword evidence="2" id="KW-1185">Reference proteome</keyword>
<accession>A0A9P0U0Q4</accession>
<reference evidence="1" key="1">
    <citation type="submission" date="2022-05" db="EMBL/GenBank/DDBJ databases">
        <authorList>
            <person name="Okamura Y."/>
        </authorList>
    </citation>
    <scope>NUCLEOTIDE SEQUENCE</scope>
</reference>
<dbReference type="AlphaFoldDB" id="A0A9P0U0Q4"/>
<dbReference type="EMBL" id="CALOZG010000087">
    <property type="protein sequence ID" value="CAH4038435.1"/>
    <property type="molecule type" value="Genomic_DNA"/>
</dbReference>